<organism evidence="5 6">
    <name type="scientific">Thyridium curvatum</name>
    <dbReference type="NCBI Taxonomy" id="1093900"/>
    <lineage>
        <taxon>Eukaryota</taxon>
        <taxon>Fungi</taxon>
        <taxon>Dikarya</taxon>
        <taxon>Ascomycota</taxon>
        <taxon>Pezizomycotina</taxon>
        <taxon>Sordariomycetes</taxon>
        <taxon>Sordariomycetidae</taxon>
        <taxon>Thyridiales</taxon>
        <taxon>Thyridiaceae</taxon>
        <taxon>Thyridium</taxon>
    </lineage>
</organism>
<dbReference type="InterPro" id="IPR011022">
    <property type="entry name" value="Arrestin_C-like"/>
</dbReference>
<name>A0A507AYX0_9PEZI</name>
<comment type="caution">
    <text evidence="5">The sequence shown here is derived from an EMBL/GenBank/DDBJ whole genome shotgun (WGS) entry which is preliminary data.</text>
</comment>
<dbReference type="GeneID" id="41968863"/>
<feature type="region of interest" description="Disordered" evidence="3">
    <location>
        <begin position="563"/>
        <end position="582"/>
    </location>
</feature>
<dbReference type="GO" id="GO:0070086">
    <property type="term" value="P:ubiquitin-dependent endocytosis"/>
    <property type="evidence" value="ECO:0007669"/>
    <property type="project" value="TreeGrafter"/>
</dbReference>
<comment type="similarity">
    <text evidence="1">Belongs to the arrestin family.</text>
</comment>
<dbReference type="GO" id="GO:0005829">
    <property type="term" value="C:cytosol"/>
    <property type="evidence" value="ECO:0007669"/>
    <property type="project" value="TreeGrafter"/>
</dbReference>
<dbReference type="PANTHER" id="PTHR11188">
    <property type="entry name" value="ARRESTIN DOMAIN CONTAINING PROTEIN"/>
    <property type="match status" value="1"/>
</dbReference>
<dbReference type="InParanoid" id="A0A507AYX0"/>
<dbReference type="GO" id="GO:0030674">
    <property type="term" value="F:protein-macromolecule adaptor activity"/>
    <property type="evidence" value="ECO:0007669"/>
    <property type="project" value="TreeGrafter"/>
</dbReference>
<dbReference type="GO" id="GO:0031625">
    <property type="term" value="F:ubiquitin protein ligase binding"/>
    <property type="evidence" value="ECO:0007669"/>
    <property type="project" value="TreeGrafter"/>
</dbReference>
<dbReference type="Proteomes" id="UP000319257">
    <property type="component" value="Unassembled WGS sequence"/>
</dbReference>
<dbReference type="Gene3D" id="2.60.40.640">
    <property type="match status" value="1"/>
</dbReference>
<evidence type="ECO:0000256" key="2">
    <source>
        <dbReference type="ARBA" id="ARBA00038766"/>
    </source>
</evidence>
<dbReference type="STRING" id="1093900.A0A507AYX0"/>
<dbReference type="SUPFAM" id="SSF81296">
    <property type="entry name" value="E set domains"/>
    <property type="match status" value="1"/>
</dbReference>
<dbReference type="FunCoup" id="A0A507AYX0">
    <property type="interactions" value="73"/>
</dbReference>
<dbReference type="SMART" id="SM01017">
    <property type="entry name" value="Arrestin_C"/>
    <property type="match status" value="1"/>
</dbReference>
<protein>
    <recommendedName>
        <fullName evidence="4">Arrestin C-terminal-like domain-containing protein</fullName>
    </recommendedName>
</protein>
<accession>A0A507AYX0</accession>
<dbReference type="OrthoDB" id="2333384at2759"/>
<dbReference type="EMBL" id="SKBQ01000005">
    <property type="protein sequence ID" value="TPX10219.1"/>
    <property type="molecule type" value="Genomic_DNA"/>
</dbReference>
<evidence type="ECO:0000259" key="4">
    <source>
        <dbReference type="SMART" id="SM01017"/>
    </source>
</evidence>
<dbReference type="GO" id="GO:0005886">
    <property type="term" value="C:plasma membrane"/>
    <property type="evidence" value="ECO:0007669"/>
    <property type="project" value="TreeGrafter"/>
</dbReference>
<keyword evidence="6" id="KW-1185">Reference proteome</keyword>
<feature type="domain" description="Arrestin C-terminal-like" evidence="4">
    <location>
        <begin position="185"/>
        <end position="337"/>
    </location>
</feature>
<evidence type="ECO:0000313" key="5">
    <source>
        <dbReference type="EMBL" id="TPX10219.1"/>
    </source>
</evidence>
<evidence type="ECO:0000256" key="1">
    <source>
        <dbReference type="ARBA" id="ARBA00005298"/>
    </source>
</evidence>
<dbReference type="Pfam" id="PF02752">
    <property type="entry name" value="Arrestin_C"/>
    <property type="match status" value="1"/>
</dbReference>
<dbReference type="AlphaFoldDB" id="A0A507AYX0"/>
<dbReference type="InterPro" id="IPR011021">
    <property type="entry name" value="Arrestin-like_N"/>
</dbReference>
<dbReference type="InterPro" id="IPR050357">
    <property type="entry name" value="Arrestin_domain-protein"/>
</dbReference>
<sequence>MPSFNPFTSVTGRHAFTLFDIRLESDFIVFRGNEHESSGQMLQGVVAVCVPGPTKIEDIHLRLTGTQHLSWIDSKITPTGISNSKVDKSTVIYQHRWPSFMGTPGKSMILEKGNYEFPFEVLLPGDTAESVEGMSEGSIVYRLKATIARGKLAYDMHAYKHIRVVRTLESSALEFLHAMSVENIWPNKVEYSIIVPQKAIVFGSAVPLETRFSPLLKGLEIGDITIKLLEIHEIFLQGNHGHHLKEHKKEREVASWTLSVTREEHWHDMIEDTGQEGWMLNTQLDLPRKLGKCMQDANVHGIKIRHKLKMVVSLKNPDGHISELRATLPITIFISPNIPLDEEGNLRGPAQQASADPGQANSIAPPGYGEHVLDQLYDEVEIAGLQTPGVQSGVSSPFYGQSRSGSSENLAAMLNSNSIPVPPAALSSRLEGVSQSVGGNSLHSNTSISGSGFNTPSAQHVHGIESASTSPAQSAPLSRHNSGEEGSGQATPEHLDYPEMSVLCKVPSYATAIKTTRVTPLAVSERVRLPDYQTVISAPTTPTAASASLADPLTLILEASNEDHHDASAQGPQRPASLPRRQTSPLTMLGHHLSHGDADERQRLHLLRARERVA</sequence>
<comment type="subunit">
    <text evidence="2">Interacts with hulA.</text>
</comment>
<dbReference type="InterPro" id="IPR014756">
    <property type="entry name" value="Ig_E-set"/>
</dbReference>
<dbReference type="Pfam" id="PF00339">
    <property type="entry name" value="Arrestin_N"/>
    <property type="match status" value="1"/>
</dbReference>
<evidence type="ECO:0000256" key="3">
    <source>
        <dbReference type="SAM" id="MobiDB-lite"/>
    </source>
</evidence>
<feature type="compositionally biased region" description="Polar residues" evidence="3">
    <location>
        <begin position="433"/>
        <end position="458"/>
    </location>
</feature>
<dbReference type="RefSeq" id="XP_030991930.1">
    <property type="nucleotide sequence ID" value="XM_031135493.1"/>
</dbReference>
<dbReference type="PANTHER" id="PTHR11188:SF17">
    <property type="entry name" value="FI21816P1"/>
    <property type="match status" value="1"/>
</dbReference>
<reference evidence="5 6" key="1">
    <citation type="submission" date="2019-06" db="EMBL/GenBank/DDBJ databases">
        <title>Draft genome sequence of the filamentous fungus Phialemoniopsis curvata isolated from diesel fuel.</title>
        <authorList>
            <person name="Varaljay V.A."/>
            <person name="Lyon W.J."/>
            <person name="Crouch A.L."/>
            <person name="Drake C.E."/>
            <person name="Hollomon J.M."/>
            <person name="Nadeau L.J."/>
            <person name="Nunn H.S."/>
            <person name="Stevenson B.S."/>
            <person name="Bojanowski C.L."/>
            <person name="Crookes-Goodson W.J."/>
        </authorList>
    </citation>
    <scope>NUCLEOTIDE SEQUENCE [LARGE SCALE GENOMIC DNA]</scope>
    <source>
        <strain evidence="5 6">D216</strain>
    </source>
</reference>
<feature type="region of interest" description="Disordered" evidence="3">
    <location>
        <begin position="430"/>
        <end position="495"/>
    </location>
</feature>
<gene>
    <name evidence="5" type="ORF">E0L32_001416</name>
</gene>
<dbReference type="InterPro" id="IPR014752">
    <property type="entry name" value="Arrestin-like_C"/>
</dbReference>
<evidence type="ECO:0000313" key="6">
    <source>
        <dbReference type="Proteomes" id="UP000319257"/>
    </source>
</evidence>
<feature type="compositionally biased region" description="Polar residues" evidence="3">
    <location>
        <begin position="466"/>
        <end position="480"/>
    </location>
</feature>
<proteinExistence type="inferred from homology"/>